<keyword evidence="6" id="KW-1185">Reference proteome</keyword>
<dbReference type="Gene3D" id="1.10.40.50">
    <property type="entry name" value="Probable gtpase engc, domain 3"/>
    <property type="match status" value="1"/>
</dbReference>
<dbReference type="InterPro" id="IPR027417">
    <property type="entry name" value="P-loop_NTPase"/>
</dbReference>
<dbReference type="Gene3D" id="3.40.50.300">
    <property type="entry name" value="P-loop containing nucleotide triphosphate hydrolases"/>
    <property type="match status" value="1"/>
</dbReference>
<evidence type="ECO:0000313" key="6">
    <source>
        <dbReference type="Proteomes" id="UP000002219"/>
    </source>
</evidence>
<dbReference type="GO" id="GO:0046872">
    <property type="term" value="F:metal ion binding"/>
    <property type="evidence" value="ECO:0007669"/>
    <property type="project" value="UniProtKB-KW"/>
</dbReference>
<feature type="binding site" evidence="2">
    <location>
        <position position="308"/>
    </location>
    <ligand>
        <name>Zn(2+)</name>
        <dbReference type="ChEBI" id="CHEBI:29105"/>
    </ligand>
</feature>
<keyword evidence="2" id="KW-0963">Cytoplasm</keyword>
<proteinExistence type="inferred from homology"/>
<keyword evidence="2" id="KW-0342">GTP-binding</keyword>
<dbReference type="eggNOG" id="COG1162">
    <property type="taxonomic scope" value="Bacteria"/>
</dbReference>
<feature type="compositionally biased region" description="Polar residues" evidence="3">
    <location>
        <begin position="365"/>
        <end position="374"/>
    </location>
</feature>
<feature type="binding site" evidence="2">
    <location>
        <position position="295"/>
    </location>
    <ligand>
        <name>Zn(2+)</name>
        <dbReference type="ChEBI" id="CHEBI:29105"/>
    </ligand>
</feature>
<keyword evidence="2" id="KW-0699">rRNA-binding</keyword>
<comment type="similarity">
    <text evidence="2">Belongs to the TRAFAC class YlqF/YawG GTPase family. RsgA subfamily.</text>
</comment>
<name>D7B7R9_NOCDD</name>
<dbReference type="GO" id="GO:0019843">
    <property type="term" value="F:rRNA binding"/>
    <property type="evidence" value="ECO:0007669"/>
    <property type="project" value="UniProtKB-KW"/>
</dbReference>
<protein>
    <recommendedName>
        <fullName evidence="2">Small ribosomal subunit biogenesis GTPase RsgA</fullName>
        <ecNumber evidence="2">3.6.1.-</ecNumber>
    </recommendedName>
</protein>
<feature type="binding site" evidence="2">
    <location>
        <position position="302"/>
    </location>
    <ligand>
        <name>Zn(2+)</name>
        <dbReference type="ChEBI" id="CHEBI:29105"/>
    </ligand>
</feature>
<dbReference type="PROSITE" id="PS50936">
    <property type="entry name" value="ENGC_GTPASE"/>
    <property type="match status" value="1"/>
</dbReference>
<reference evidence="5 6" key="1">
    <citation type="journal article" date="2010" name="Stand. Genomic Sci.">
        <title>Complete genome sequence of Nocardiopsis dassonvillei type strain (IMRU 509).</title>
        <authorList>
            <person name="Sun H."/>
            <person name="Lapidus A."/>
            <person name="Nolan M."/>
            <person name="Lucas S."/>
            <person name="Del Rio T.G."/>
            <person name="Tice H."/>
            <person name="Cheng J.F."/>
            <person name="Tapia R."/>
            <person name="Han C."/>
            <person name="Goodwin L."/>
            <person name="Pitluck S."/>
            <person name="Pagani I."/>
            <person name="Ivanova N."/>
            <person name="Mavromatis K."/>
            <person name="Mikhailova N."/>
            <person name="Pati A."/>
            <person name="Chen A."/>
            <person name="Palaniappan K."/>
            <person name="Land M."/>
            <person name="Hauser L."/>
            <person name="Chang Y.J."/>
            <person name="Jeffries C.D."/>
            <person name="Djao O.D."/>
            <person name="Rohde M."/>
            <person name="Sikorski J."/>
            <person name="Goker M."/>
            <person name="Woyke T."/>
            <person name="Bristow J."/>
            <person name="Eisen J.A."/>
            <person name="Markowitz V."/>
            <person name="Hugenholtz P."/>
            <person name="Kyrpides N.C."/>
            <person name="Klenk H.P."/>
        </authorList>
    </citation>
    <scope>NUCLEOTIDE SEQUENCE [LARGE SCALE GENOMIC DNA]</scope>
    <source>
        <strain evidence="6">ATCC 23218 / DSM 43111 / CIP 107115 / JCM 7437 / KCTC 9190 / NBRC 14626 / NCTC 10488 / NRRL B-5397 / IMRU 509</strain>
    </source>
</reference>
<dbReference type="SUPFAM" id="SSF52540">
    <property type="entry name" value="P-loop containing nucleoside triphosphate hydrolases"/>
    <property type="match status" value="1"/>
</dbReference>
<keyword evidence="2" id="KW-0547">Nucleotide-binding</keyword>
<sequence length="387" mass="41520">MNTYDSTDTPAASPLTALGWNRRVERAFDAVAAASPHPLLPARVSSSRRGGAVIRLLREAAADYSPAVTRAAQADPSSAPCGGDWVAVRRSGDTWVVEAVLERSGSLVRQGVARDSHDQVLAANIDGVLVCEAADQGPNVGRLERFLSLAWASGATPVVAVTKAELAGDRLPEVLELVGSVTAGADVHTVSAHTGLGVEELAARFLPGTTWVLLGTSGAGKSSLVNAVAGRKLMDTGEIRHDRRGRHTTTRRQLLQLPGGALVLDIPGVRRIDVPGDARGVDRTFADVSDLAEQCRFRDCRHGSEPGCAVTAAVDEGELDARRLERWNRLRRESEWNRSRGDARLRAERRRQWKAADRQGRENSHPSPATTLNGRASRAAFPRKRGG</sequence>
<accession>D7B7R9</accession>
<keyword evidence="2" id="KW-0378">Hydrolase</keyword>
<evidence type="ECO:0000313" key="5">
    <source>
        <dbReference type="EMBL" id="ADH69464.1"/>
    </source>
</evidence>
<dbReference type="HAMAP" id="MF_01820">
    <property type="entry name" value="GTPase_RsgA"/>
    <property type="match status" value="1"/>
</dbReference>
<feature type="compositionally biased region" description="Basic and acidic residues" evidence="3">
    <location>
        <begin position="354"/>
        <end position="364"/>
    </location>
</feature>
<feature type="domain" description="EngC GTPase" evidence="4">
    <location>
        <begin position="123"/>
        <end position="270"/>
    </location>
</feature>
<dbReference type="Pfam" id="PF03193">
    <property type="entry name" value="RsgA_GTPase"/>
    <property type="match status" value="1"/>
</dbReference>
<gene>
    <name evidence="2" type="primary">rsgA</name>
    <name evidence="5" type="ordered locus">Ndas_4068</name>
</gene>
<evidence type="ECO:0000259" key="4">
    <source>
        <dbReference type="PROSITE" id="PS50936"/>
    </source>
</evidence>
<dbReference type="CDD" id="cd01854">
    <property type="entry name" value="YjeQ_EngC"/>
    <property type="match status" value="1"/>
</dbReference>
<organism evidence="5 6">
    <name type="scientific">Nocardiopsis dassonvillei (strain ATCC 23218 / DSM 43111 / CIP 107115 / JCM 7437 / KCTC 9190 / NBRC 14626 / NCTC 10488 / NRRL B-5397 / IMRU 509)</name>
    <name type="common">Actinomadura dassonvillei</name>
    <dbReference type="NCBI Taxonomy" id="446468"/>
    <lineage>
        <taxon>Bacteria</taxon>
        <taxon>Bacillati</taxon>
        <taxon>Actinomycetota</taxon>
        <taxon>Actinomycetes</taxon>
        <taxon>Streptosporangiales</taxon>
        <taxon>Nocardiopsidaceae</taxon>
        <taxon>Nocardiopsis</taxon>
    </lineage>
</organism>
<comment type="cofactor">
    <cofactor evidence="2">
        <name>Zn(2+)</name>
        <dbReference type="ChEBI" id="CHEBI:29105"/>
    </cofactor>
    <text evidence="2">Binds 1 zinc ion per subunit.</text>
</comment>
<keyword evidence="2" id="KW-0479">Metal-binding</keyword>
<dbReference type="Proteomes" id="UP000002219">
    <property type="component" value="Chromosome 1"/>
</dbReference>
<comment type="function">
    <text evidence="2">One of several proteins that assist in the late maturation steps of the functional core of the 30S ribosomal subunit. Helps release RbfA from mature subunits. May play a role in the assembly of ribosomal proteins into the subunit. Circularly permuted GTPase that catalyzes slow GTP hydrolysis, GTPase activity is stimulated by the 30S ribosomal subunit.</text>
</comment>
<comment type="caution">
    <text evidence="2">Lacks conserved residue(s) required for the propagation of feature annotation.</text>
</comment>
<comment type="subunit">
    <text evidence="2">Monomer. Associates with 30S ribosomal subunit, binds 16S rRNA.</text>
</comment>
<feature type="binding site" evidence="2">
    <location>
        <position position="300"/>
    </location>
    <ligand>
        <name>Zn(2+)</name>
        <dbReference type="ChEBI" id="CHEBI:29105"/>
    </ligand>
</feature>
<dbReference type="GO" id="GO:0005737">
    <property type="term" value="C:cytoplasm"/>
    <property type="evidence" value="ECO:0007669"/>
    <property type="project" value="UniProtKB-SubCell"/>
</dbReference>
<dbReference type="STRING" id="446468.Ndas_4068"/>
<dbReference type="GeneID" id="91486612"/>
<dbReference type="AlphaFoldDB" id="D7B7R9"/>
<keyword evidence="2" id="KW-0694">RNA-binding</keyword>
<comment type="subcellular location">
    <subcellularLocation>
        <location evidence="2">Cytoplasm</location>
    </subcellularLocation>
</comment>
<dbReference type="RefSeq" id="WP_013155071.1">
    <property type="nucleotide sequence ID" value="NC_014210.1"/>
</dbReference>
<dbReference type="HOGENOM" id="CLU_033617_0_1_11"/>
<keyword evidence="1 2" id="KW-0690">Ribosome biogenesis</keyword>
<evidence type="ECO:0000256" key="2">
    <source>
        <dbReference type="HAMAP-Rule" id="MF_01820"/>
    </source>
</evidence>
<evidence type="ECO:0000256" key="1">
    <source>
        <dbReference type="ARBA" id="ARBA00022517"/>
    </source>
</evidence>
<dbReference type="PANTHER" id="PTHR32120">
    <property type="entry name" value="SMALL RIBOSOMAL SUBUNIT BIOGENESIS GTPASE RSGA"/>
    <property type="match status" value="1"/>
</dbReference>
<keyword evidence="2" id="KW-0862">Zinc</keyword>
<dbReference type="InterPro" id="IPR010914">
    <property type="entry name" value="RsgA_GTPase_dom"/>
</dbReference>
<dbReference type="EC" id="3.6.1.-" evidence="2"/>
<dbReference type="GO" id="GO:0003924">
    <property type="term" value="F:GTPase activity"/>
    <property type="evidence" value="ECO:0007669"/>
    <property type="project" value="UniProtKB-UniRule"/>
</dbReference>
<dbReference type="PANTHER" id="PTHR32120:SF10">
    <property type="entry name" value="SMALL RIBOSOMAL SUBUNIT BIOGENESIS GTPASE RSGA"/>
    <property type="match status" value="1"/>
</dbReference>
<dbReference type="NCBIfam" id="TIGR00157">
    <property type="entry name" value="ribosome small subunit-dependent GTPase A"/>
    <property type="match status" value="1"/>
</dbReference>
<evidence type="ECO:0000256" key="3">
    <source>
        <dbReference type="SAM" id="MobiDB-lite"/>
    </source>
</evidence>
<feature type="region of interest" description="Disordered" evidence="3">
    <location>
        <begin position="338"/>
        <end position="387"/>
    </location>
</feature>
<dbReference type="EMBL" id="CP002040">
    <property type="protein sequence ID" value="ADH69464.1"/>
    <property type="molecule type" value="Genomic_DNA"/>
</dbReference>
<dbReference type="KEGG" id="nda:Ndas_4068"/>
<dbReference type="GO" id="GO:0005525">
    <property type="term" value="F:GTP binding"/>
    <property type="evidence" value="ECO:0007669"/>
    <property type="project" value="UniProtKB-UniRule"/>
</dbReference>
<dbReference type="InterPro" id="IPR004881">
    <property type="entry name" value="Ribosome_biogen_GTPase_RsgA"/>
</dbReference>
<dbReference type="GO" id="GO:0042274">
    <property type="term" value="P:ribosomal small subunit biogenesis"/>
    <property type="evidence" value="ECO:0007669"/>
    <property type="project" value="UniProtKB-UniRule"/>
</dbReference>
<feature type="binding site" evidence="2">
    <location>
        <begin position="215"/>
        <end position="223"/>
    </location>
    <ligand>
        <name>GTP</name>
        <dbReference type="ChEBI" id="CHEBI:37565"/>
    </ligand>
</feature>